<feature type="domain" description="VTT" evidence="7">
    <location>
        <begin position="64"/>
        <end position="179"/>
    </location>
</feature>
<keyword evidence="4 6" id="KW-1133">Transmembrane helix</keyword>
<keyword evidence="3 6" id="KW-0812">Transmembrane</keyword>
<dbReference type="GO" id="GO:0005886">
    <property type="term" value="C:plasma membrane"/>
    <property type="evidence" value="ECO:0007669"/>
    <property type="project" value="UniProtKB-SubCell"/>
</dbReference>
<comment type="caution">
    <text evidence="8">The sequence shown here is derived from an EMBL/GenBank/DDBJ whole genome shotgun (WGS) entry which is preliminary data.</text>
</comment>
<evidence type="ECO:0000313" key="8">
    <source>
        <dbReference type="EMBL" id="CAI2380315.1"/>
    </source>
</evidence>
<evidence type="ECO:0000256" key="6">
    <source>
        <dbReference type="SAM" id="Phobius"/>
    </source>
</evidence>
<sequence length="233" mass="26208">MEWNSKIVKFFLYVIITFILSTVLTTKIMAEDYLEYTRDIILANYRAGVAVYFAVAVAITVTGVPFGFLDMINVYIFPFPLSVIIMFTEKTIGSAITYKLASSLTENSKKEYLKVDLIKRVNTVIKNSPVFYGTMIRLSAIPAAVKNYGLASLEISFTDFMTASFVGSLITIPIKTYINYQLIDIYEQMKKGDVNLPTGNLFLAIVALLSMGITVRKIIKTNTHDQIEVKKNQ</sequence>
<proteinExistence type="predicted"/>
<protein>
    <recommendedName>
        <fullName evidence="7">VTT domain-containing protein</fullName>
    </recommendedName>
</protein>
<evidence type="ECO:0000259" key="7">
    <source>
        <dbReference type="Pfam" id="PF09335"/>
    </source>
</evidence>
<evidence type="ECO:0000256" key="4">
    <source>
        <dbReference type="ARBA" id="ARBA00022989"/>
    </source>
</evidence>
<keyword evidence="5 6" id="KW-0472">Membrane</keyword>
<feature type="transmembrane region" description="Helical" evidence="6">
    <location>
        <begin position="7"/>
        <end position="29"/>
    </location>
</feature>
<dbReference type="InterPro" id="IPR032816">
    <property type="entry name" value="VTT_dom"/>
</dbReference>
<feature type="transmembrane region" description="Helical" evidence="6">
    <location>
        <begin position="49"/>
        <end position="69"/>
    </location>
</feature>
<dbReference type="AlphaFoldDB" id="A0AAD2D535"/>
<dbReference type="PANTHER" id="PTHR12677:SF59">
    <property type="entry name" value="GOLGI APPARATUS MEMBRANE PROTEIN TVP38-RELATED"/>
    <property type="match status" value="1"/>
</dbReference>
<comment type="subcellular location">
    <subcellularLocation>
        <location evidence="1">Cell membrane</location>
        <topology evidence="1">Multi-pass membrane protein</topology>
    </subcellularLocation>
</comment>
<evidence type="ECO:0000313" key="9">
    <source>
        <dbReference type="Proteomes" id="UP001295684"/>
    </source>
</evidence>
<keyword evidence="2" id="KW-1003">Cell membrane</keyword>
<dbReference type="EMBL" id="CAMPGE010022266">
    <property type="protein sequence ID" value="CAI2380315.1"/>
    <property type="molecule type" value="Genomic_DNA"/>
</dbReference>
<feature type="transmembrane region" description="Helical" evidence="6">
    <location>
        <begin position="160"/>
        <end position="178"/>
    </location>
</feature>
<keyword evidence="9" id="KW-1185">Reference proteome</keyword>
<dbReference type="Proteomes" id="UP001295684">
    <property type="component" value="Unassembled WGS sequence"/>
</dbReference>
<organism evidence="8 9">
    <name type="scientific">Euplotes crassus</name>
    <dbReference type="NCBI Taxonomy" id="5936"/>
    <lineage>
        <taxon>Eukaryota</taxon>
        <taxon>Sar</taxon>
        <taxon>Alveolata</taxon>
        <taxon>Ciliophora</taxon>
        <taxon>Intramacronucleata</taxon>
        <taxon>Spirotrichea</taxon>
        <taxon>Hypotrichia</taxon>
        <taxon>Euplotida</taxon>
        <taxon>Euplotidae</taxon>
        <taxon>Moneuplotes</taxon>
    </lineage>
</organism>
<accession>A0AAD2D535</accession>
<evidence type="ECO:0000256" key="2">
    <source>
        <dbReference type="ARBA" id="ARBA00022475"/>
    </source>
</evidence>
<evidence type="ECO:0000256" key="1">
    <source>
        <dbReference type="ARBA" id="ARBA00004651"/>
    </source>
</evidence>
<gene>
    <name evidence="8" type="ORF">ECRASSUSDP1_LOCUS21749</name>
</gene>
<feature type="transmembrane region" description="Helical" evidence="6">
    <location>
        <begin position="198"/>
        <end position="215"/>
    </location>
</feature>
<dbReference type="Pfam" id="PF09335">
    <property type="entry name" value="VTT_dom"/>
    <property type="match status" value="1"/>
</dbReference>
<dbReference type="PANTHER" id="PTHR12677">
    <property type="entry name" value="GOLGI APPARATUS MEMBRANE PROTEIN TVP38-RELATED"/>
    <property type="match status" value="1"/>
</dbReference>
<name>A0AAD2D535_EUPCR</name>
<reference evidence="8" key="1">
    <citation type="submission" date="2023-07" db="EMBL/GenBank/DDBJ databases">
        <authorList>
            <consortium name="AG Swart"/>
            <person name="Singh M."/>
            <person name="Singh A."/>
            <person name="Seah K."/>
            <person name="Emmerich C."/>
        </authorList>
    </citation>
    <scope>NUCLEOTIDE SEQUENCE</scope>
    <source>
        <strain evidence="8">DP1</strain>
    </source>
</reference>
<evidence type="ECO:0000256" key="5">
    <source>
        <dbReference type="ARBA" id="ARBA00023136"/>
    </source>
</evidence>
<evidence type="ECO:0000256" key="3">
    <source>
        <dbReference type="ARBA" id="ARBA00022692"/>
    </source>
</evidence>
<dbReference type="InterPro" id="IPR015414">
    <property type="entry name" value="TMEM64"/>
</dbReference>